<organism evidence="1 2">
    <name type="scientific">Popillia japonica</name>
    <name type="common">Japanese beetle</name>
    <dbReference type="NCBI Taxonomy" id="7064"/>
    <lineage>
        <taxon>Eukaryota</taxon>
        <taxon>Metazoa</taxon>
        <taxon>Ecdysozoa</taxon>
        <taxon>Arthropoda</taxon>
        <taxon>Hexapoda</taxon>
        <taxon>Insecta</taxon>
        <taxon>Pterygota</taxon>
        <taxon>Neoptera</taxon>
        <taxon>Endopterygota</taxon>
        <taxon>Coleoptera</taxon>
        <taxon>Polyphaga</taxon>
        <taxon>Scarabaeiformia</taxon>
        <taxon>Scarabaeidae</taxon>
        <taxon>Rutelinae</taxon>
        <taxon>Popillia</taxon>
    </lineage>
</organism>
<proteinExistence type="predicted"/>
<evidence type="ECO:0000313" key="2">
    <source>
        <dbReference type="Proteomes" id="UP001458880"/>
    </source>
</evidence>
<dbReference type="EMBL" id="JASPKY010000162">
    <property type="protein sequence ID" value="KAK9729233.1"/>
    <property type="molecule type" value="Genomic_DNA"/>
</dbReference>
<dbReference type="Proteomes" id="UP001458880">
    <property type="component" value="Unassembled WGS sequence"/>
</dbReference>
<name>A0AAW1L3U9_POPJA</name>
<evidence type="ECO:0000313" key="1">
    <source>
        <dbReference type="EMBL" id="KAK9729233.1"/>
    </source>
</evidence>
<gene>
    <name evidence="1" type="ORF">QE152_g16015</name>
</gene>
<dbReference type="AlphaFoldDB" id="A0AAW1L3U9"/>
<protein>
    <submittedName>
        <fullName evidence="1">Uncharacterized protein</fullName>
    </submittedName>
</protein>
<comment type="caution">
    <text evidence="1">The sequence shown here is derived from an EMBL/GenBank/DDBJ whole genome shotgun (WGS) entry which is preliminary data.</text>
</comment>
<keyword evidence="2" id="KW-1185">Reference proteome</keyword>
<accession>A0AAW1L3U9</accession>
<reference evidence="1 2" key="1">
    <citation type="journal article" date="2024" name="BMC Genomics">
        <title>De novo assembly and annotation of Popillia japonica's genome with initial clues to its potential as an invasive pest.</title>
        <authorList>
            <person name="Cucini C."/>
            <person name="Boschi S."/>
            <person name="Funari R."/>
            <person name="Cardaioli E."/>
            <person name="Iannotti N."/>
            <person name="Marturano G."/>
            <person name="Paoli F."/>
            <person name="Bruttini M."/>
            <person name="Carapelli A."/>
            <person name="Frati F."/>
            <person name="Nardi F."/>
        </authorList>
    </citation>
    <scope>NUCLEOTIDE SEQUENCE [LARGE SCALE GENOMIC DNA]</scope>
    <source>
        <strain evidence="1">DMR45628</strain>
    </source>
</reference>
<sequence length="110" mass="12703">MLQSQNHHGLHEDEERRNLFCKTMMNQINNGEMLFESILFMYDATFCTYGEVYSQNSLDTGAEERKFTSLQCQPNATFCTYGEVYSQNSLDTGAEERKFTSLQCQPNLTT</sequence>